<feature type="domain" description="Sialate O-acetylesterase" evidence="2">
    <location>
        <begin position="32"/>
        <end position="225"/>
    </location>
</feature>
<dbReference type="GO" id="GO:0016788">
    <property type="term" value="F:hydrolase activity, acting on ester bonds"/>
    <property type="evidence" value="ECO:0007669"/>
    <property type="project" value="UniProtKB-ARBA"/>
</dbReference>
<keyword evidence="4" id="KW-1185">Reference proteome</keyword>
<organism evidence="3 4">
    <name type="scientific">Pontiella desulfatans</name>
    <dbReference type="NCBI Taxonomy" id="2750659"/>
    <lineage>
        <taxon>Bacteria</taxon>
        <taxon>Pseudomonadati</taxon>
        <taxon>Kiritimatiellota</taxon>
        <taxon>Kiritimatiellia</taxon>
        <taxon>Kiritimatiellales</taxon>
        <taxon>Pontiellaceae</taxon>
        <taxon>Pontiella</taxon>
    </lineage>
</organism>
<dbReference type="PANTHER" id="PTHR31988">
    <property type="entry name" value="ESTERASE, PUTATIVE (DUF303)-RELATED"/>
    <property type="match status" value="1"/>
</dbReference>
<dbReference type="InterPro" id="IPR036514">
    <property type="entry name" value="SGNH_hydro_sf"/>
</dbReference>
<evidence type="ECO:0000313" key="4">
    <source>
        <dbReference type="Proteomes" id="UP000366872"/>
    </source>
</evidence>
<keyword evidence="1" id="KW-0378">Hydrolase</keyword>
<protein>
    <recommendedName>
        <fullName evidence="2">Sialate O-acetylesterase domain-containing protein</fullName>
    </recommendedName>
</protein>
<dbReference type="AlphaFoldDB" id="A0A6C2U4I5"/>
<dbReference type="Gene3D" id="3.40.50.1110">
    <property type="entry name" value="SGNH hydrolase"/>
    <property type="match status" value="2"/>
</dbReference>
<name>A0A6C2U4I5_PONDE</name>
<evidence type="ECO:0000313" key="3">
    <source>
        <dbReference type="EMBL" id="VGO14890.1"/>
    </source>
</evidence>
<sequence>MQNRNLTRRAFYVTAATAFASIHAFGNTKPKTRVFILSGQSNCGGAGNGDLLPTPLRAKDPQALLFSKYTANRWQPLAPYKRTAEKFGIEKEGFGPELGFGREMRKAFPDDSICIIKQSSGGTSVVAWDKNHGTEEYTALMKEAGHIGSAKKDKPPQYPVLLKTIQDALALLDQPCEISGFLWFQAEADAKTERLASQWSGRVVTLLDNLAEDVGFSSAVPLMVMDSHFPSKNLQDKPHGEQIVPALLDYAQSGAAFGADELQKKAGLESLSANEFMSAFQAVTGRGSGFFDQADRISKMKRDIRKMAAERPKTAVIDVDDLPTYEGVHFTTAGQVEIGKRLAFAYKKSGAL</sequence>
<evidence type="ECO:0000259" key="2">
    <source>
        <dbReference type="Pfam" id="PF03629"/>
    </source>
</evidence>
<accession>A0A6C2U4I5</accession>
<dbReference type="Proteomes" id="UP000366872">
    <property type="component" value="Unassembled WGS sequence"/>
</dbReference>
<dbReference type="EMBL" id="CAAHFG010000002">
    <property type="protein sequence ID" value="VGO14890.1"/>
    <property type="molecule type" value="Genomic_DNA"/>
</dbReference>
<gene>
    <name evidence="3" type="ORF">PDESU_03460</name>
</gene>
<evidence type="ECO:0000256" key="1">
    <source>
        <dbReference type="ARBA" id="ARBA00022801"/>
    </source>
</evidence>
<reference evidence="3 4" key="1">
    <citation type="submission" date="2019-04" db="EMBL/GenBank/DDBJ databases">
        <authorList>
            <person name="Van Vliet M D."/>
        </authorList>
    </citation>
    <scope>NUCLEOTIDE SEQUENCE [LARGE SCALE GENOMIC DNA]</scope>
    <source>
        <strain evidence="3 4">F1</strain>
    </source>
</reference>
<dbReference type="SUPFAM" id="SSF52266">
    <property type="entry name" value="SGNH hydrolase"/>
    <property type="match status" value="2"/>
</dbReference>
<dbReference type="InterPro" id="IPR005181">
    <property type="entry name" value="SASA"/>
</dbReference>
<dbReference type="RefSeq" id="WP_136080513.1">
    <property type="nucleotide sequence ID" value="NZ_CAAHFG010000002.1"/>
</dbReference>
<dbReference type="PANTHER" id="PTHR31988:SF19">
    <property type="entry name" value="9-O-ACETYL-N-ACETYLNEURAMINIC ACID DEACETYLASE-RELATED"/>
    <property type="match status" value="1"/>
</dbReference>
<dbReference type="InterPro" id="IPR052940">
    <property type="entry name" value="Carb_Esterase_6"/>
</dbReference>
<proteinExistence type="predicted"/>
<dbReference type="Pfam" id="PF03629">
    <property type="entry name" value="SASA"/>
    <property type="match status" value="1"/>
</dbReference>